<evidence type="ECO:0000313" key="3">
    <source>
        <dbReference type="Proteomes" id="UP000009891"/>
    </source>
</evidence>
<proteinExistence type="predicted"/>
<keyword evidence="1" id="KW-1133">Transmembrane helix</keyword>
<comment type="caution">
    <text evidence="2">The sequence shown here is derived from an EMBL/GenBank/DDBJ whole genome shotgun (WGS) entry which is preliminary data.</text>
</comment>
<dbReference type="EMBL" id="AHAF01000008">
    <property type="protein sequence ID" value="EKU78327.1"/>
    <property type="molecule type" value="Genomic_DNA"/>
</dbReference>
<keyword evidence="1" id="KW-0812">Transmembrane</keyword>
<dbReference type="STRING" id="883156.HMPREF9282_01233"/>
<dbReference type="HOGENOM" id="CLU_2978012_0_0_9"/>
<dbReference type="AlphaFoldDB" id="K9DHR4"/>
<reference evidence="2 3" key="1">
    <citation type="submission" date="2012-09" db="EMBL/GenBank/DDBJ databases">
        <title>The Genome Sequence of Veillonella ratti ACS-216-V-COL6B.</title>
        <authorList>
            <consortium name="The Broad Institute Genome Sequencing Platform"/>
            <person name="Earl A."/>
            <person name="Ward D."/>
            <person name="Feldgarden M."/>
            <person name="Gevers D."/>
            <person name="Saerens B."/>
            <person name="Vaneechoutte M."/>
            <person name="Walker B."/>
            <person name="Young S.K."/>
            <person name="Zeng Q."/>
            <person name="Gargeya S."/>
            <person name="Fitzgerald M."/>
            <person name="Haas B."/>
            <person name="Abouelleil A."/>
            <person name="Alvarado L."/>
            <person name="Arachchi H.M."/>
            <person name="Berlin A."/>
            <person name="Chapman S.B."/>
            <person name="Goldberg J."/>
            <person name="Griggs A."/>
            <person name="Gujja S."/>
            <person name="Hansen M."/>
            <person name="Howarth C."/>
            <person name="Imamovic A."/>
            <person name="Larimer J."/>
            <person name="McCowen C."/>
            <person name="Montmayeur A."/>
            <person name="Murphy C."/>
            <person name="Neiman D."/>
            <person name="Pearson M."/>
            <person name="Priest M."/>
            <person name="Roberts A."/>
            <person name="Saif S."/>
            <person name="Shea T."/>
            <person name="Sisk P."/>
            <person name="Sykes S."/>
            <person name="Wortman J."/>
            <person name="Nusbaum C."/>
            <person name="Birren B."/>
        </authorList>
    </citation>
    <scope>NUCLEOTIDE SEQUENCE [LARGE SCALE GENOMIC DNA]</scope>
    <source>
        <strain evidence="2 3">ACS-216-V-Col6b</strain>
    </source>
</reference>
<protein>
    <submittedName>
        <fullName evidence="2">Uncharacterized protein</fullName>
    </submittedName>
</protein>
<evidence type="ECO:0000256" key="1">
    <source>
        <dbReference type="SAM" id="Phobius"/>
    </source>
</evidence>
<gene>
    <name evidence="2" type="ORF">HMPREF9282_01233</name>
</gene>
<evidence type="ECO:0000313" key="2">
    <source>
        <dbReference type="EMBL" id="EKU78327.1"/>
    </source>
</evidence>
<sequence>MWRLMFVLIQTALIIAKCLDMTSLSWVQVFIPFYLWLGIRLLGITLIVIGAVLKERGK</sequence>
<organism evidence="2 3">
    <name type="scientific">Veillonella seminalis ACS-216-V-Col6b</name>
    <dbReference type="NCBI Taxonomy" id="883156"/>
    <lineage>
        <taxon>Bacteria</taxon>
        <taxon>Bacillati</taxon>
        <taxon>Bacillota</taxon>
        <taxon>Negativicutes</taxon>
        <taxon>Veillonellales</taxon>
        <taxon>Veillonellaceae</taxon>
        <taxon>Veillonella</taxon>
    </lineage>
</organism>
<name>K9DHR4_9FIRM</name>
<accession>K9DHR4</accession>
<dbReference type="Proteomes" id="UP000009891">
    <property type="component" value="Unassembled WGS sequence"/>
</dbReference>
<keyword evidence="3" id="KW-1185">Reference proteome</keyword>
<feature type="transmembrane region" description="Helical" evidence="1">
    <location>
        <begin position="34"/>
        <end position="53"/>
    </location>
</feature>
<keyword evidence="1" id="KW-0472">Membrane</keyword>